<dbReference type="eggNOG" id="KOG1205">
    <property type="taxonomic scope" value="Eukaryota"/>
</dbReference>
<dbReference type="VEuPathDB" id="AmoebaDB:DICPUDRAFT_73900"/>
<dbReference type="RefSeq" id="XP_003282883.1">
    <property type="nucleotide sequence ID" value="XM_003282835.1"/>
</dbReference>
<dbReference type="InterPro" id="IPR002347">
    <property type="entry name" value="SDR_fam"/>
</dbReference>
<dbReference type="STRING" id="5786.F0Z673"/>
<dbReference type="Gene3D" id="3.40.50.720">
    <property type="entry name" value="NAD(P)-binding Rossmann-like Domain"/>
    <property type="match status" value="1"/>
</dbReference>
<name>F0Z673_DICPU</name>
<protein>
    <submittedName>
        <fullName evidence="2">Uncharacterized protein</fullName>
    </submittedName>
</protein>
<reference evidence="3" key="1">
    <citation type="journal article" date="2011" name="Genome Biol.">
        <title>Comparative genomics of the social amoebae Dictyostelium discoideum and Dictyostelium purpureum.</title>
        <authorList>
            <consortium name="US DOE Joint Genome Institute (JGI-PGF)"/>
            <person name="Sucgang R."/>
            <person name="Kuo A."/>
            <person name="Tian X."/>
            <person name="Salerno W."/>
            <person name="Parikh A."/>
            <person name="Feasley C.L."/>
            <person name="Dalin E."/>
            <person name="Tu H."/>
            <person name="Huang E."/>
            <person name="Barry K."/>
            <person name="Lindquist E."/>
            <person name="Shapiro H."/>
            <person name="Bruce D."/>
            <person name="Schmutz J."/>
            <person name="Salamov A."/>
            <person name="Fey P."/>
            <person name="Gaudet P."/>
            <person name="Anjard C."/>
            <person name="Babu M.M."/>
            <person name="Basu S."/>
            <person name="Bushmanova Y."/>
            <person name="van der Wel H."/>
            <person name="Katoh-Kurasawa M."/>
            <person name="Dinh C."/>
            <person name="Coutinho P.M."/>
            <person name="Saito T."/>
            <person name="Elias M."/>
            <person name="Schaap P."/>
            <person name="Kay R.R."/>
            <person name="Henrissat B."/>
            <person name="Eichinger L."/>
            <person name="Rivero F."/>
            <person name="Putnam N.H."/>
            <person name="West C.M."/>
            <person name="Loomis W.F."/>
            <person name="Chisholm R.L."/>
            <person name="Shaulsky G."/>
            <person name="Strassmann J.E."/>
            <person name="Queller D.C."/>
            <person name="Kuspa A."/>
            <person name="Grigoriev I.V."/>
        </authorList>
    </citation>
    <scope>NUCLEOTIDE SEQUENCE [LARGE SCALE GENOMIC DNA]</scope>
    <source>
        <strain evidence="3">QSDP1</strain>
    </source>
</reference>
<dbReference type="InterPro" id="IPR051911">
    <property type="entry name" value="SDR_oxidoreductase"/>
</dbReference>
<dbReference type="Pfam" id="PF00106">
    <property type="entry name" value="adh_short"/>
    <property type="match status" value="1"/>
</dbReference>
<dbReference type="GeneID" id="10503298"/>
<dbReference type="AlphaFoldDB" id="F0Z673"/>
<keyword evidence="3" id="KW-1185">Reference proteome</keyword>
<evidence type="ECO:0000313" key="2">
    <source>
        <dbReference type="EMBL" id="EGC40547.1"/>
    </source>
</evidence>
<organism evidence="2 3">
    <name type="scientific">Dictyostelium purpureum</name>
    <name type="common">Slime mold</name>
    <dbReference type="NCBI Taxonomy" id="5786"/>
    <lineage>
        <taxon>Eukaryota</taxon>
        <taxon>Amoebozoa</taxon>
        <taxon>Evosea</taxon>
        <taxon>Eumycetozoa</taxon>
        <taxon>Dictyostelia</taxon>
        <taxon>Dictyosteliales</taxon>
        <taxon>Dictyosteliaceae</taxon>
        <taxon>Dictyostelium</taxon>
    </lineage>
</organism>
<dbReference type="EMBL" id="GL870941">
    <property type="protein sequence ID" value="EGC40547.1"/>
    <property type="molecule type" value="Genomic_DNA"/>
</dbReference>
<dbReference type="CDD" id="cd05374">
    <property type="entry name" value="17beta-HSD-like_SDR_c"/>
    <property type="match status" value="1"/>
</dbReference>
<accession>F0Z673</accession>
<dbReference type="Proteomes" id="UP000001064">
    <property type="component" value="Unassembled WGS sequence"/>
</dbReference>
<gene>
    <name evidence="2" type="ORF">DICPUDRAFT_73900</name>
</gene>
<dbReference type="InParanoid" id="F0Z673"/>
<evidence type="ECO:0000313" key="3">
    <source>
        <dbReference type="Proteomes" id="UP000001064"/>
    </source>
</evidence>
<dbReference type="PRINTS" id="PR00081">
    <property type="entry name" value="GDHRDH"/>
</dbReference>
<dbReference type="PANTHER" id="PTHR43976">
    <property type="entry name" value="SHORT CHAIN DEHYDROGENASE"/>
    <property type="match status" value="1"/>
</dbReference>
<dbReference type="SUPFAM" id="SSF51735">
    <property type="entry name" value="NAD(P)-binding Rossmann-fold domains"/>
    <property type="match status" value="1"/>
</dbReference>
<proteinExistence type="inferred from homology"/>
<dbReference type="OrthoDB" id="13950at2759"/>
<sequence length="281" mass="31687">MEAIESNINVWYITGCTSGFGLSLVEELLKNPLNRVTGTSRDIKKIEQLSDTITKNSNFLGIQVDILSEDNIKESIEKTIKLFGNLTHIVNNAGSSNIGSLEESSENDFKTYFEVLYFYPVRVIRAALPWMRQQKQGYIFNVSSALAYNSLPRYGIYSGAKSALASTTQSLALDVKPFNIKVSTIVLGYFKTNFTNQHVENQIEEYDTKNFWNTYMGPLFATMVPGDVKKLSTILVDHYAKQNDLPNNLYFGTNDTFSFLDARFKELGAQLLSQKDLNSQV</sequence>
<dbReference type="PRINTS" id="PR00080">
    <property type="entry name" value="SDRFAMILY"/>
</dbReference>
<evidence type="ECO:0000256" key="1">
    <source>
        <dbReference type="RuleBase" id="RU000363"/>
    </source>
</evidence>
<comment type="similarity">
    <text evidence="1">Belongs to the short-chain dehydrogenases/reductases (SDR) family.</text>
</comment>
<dbReference type="KEGG" id="dpp:DICPUDRAFT_73900"/>
<dbReference type="PANTHER" id="PTHR43976:SF3">
    <property type="entry name" value="SHORT-CHAIN DEHYDROGENASE_REDUCTASE FAMILY PROTEIN"/>
    <property type="match status" value="1"/>
</dbReference>
<dbReference type="InterPro" id="IPR036291">
    <property type="entry name" value="NAD(P)-bd_dom_sf"/>
</dbReference>